<protein>
    <recommendedName>
        <fullName evidence="9">Riboflavin transporter</fullName>
    </recommendedName>
</protein>
<dbReference type="AlphaFoldDB" id="A0A915DS77"/>
<keyword evidence="5 9" id="KW-1003">Cell membrane</keyword>
<reference evidence="11" key="1">
    <citation type="submission" date="2022-11" db="UniProtKB">
        <authorList>
            <consortium name="WormBaseParasite"/>
        </authorList>
    </citation>
    <scope>IDENTIFICATION</scope>
</reference>
<dbReference type="Proteomes" id="UP000887574">
    <property type="component" value="Unplaced"/>
</dbReference>
<dbReference type="PANTHER" id="PTHR12929">
    <property type="entry name" value="SOLUTE CARRIER FAMILY 52"/>
    <property type="match status" value="1"/>
</dbReference>
<comment type="subcellular location">
    <subcellularLocation>
        <location evidence="2 9">Cell membrane</location>
        <topology evidence="2 9">Multi-pass membrane protein</topology>
    </subcellularLocation>
</comment>
<dbReference type="WBParaSite" id="jg22595">
    <property type="protein sequence ID" value="jg22595"/>
    <property type="gene ID" value="jg22595"/>
</dbReference>
<evidence type="ECO:0000256" key="8">
    <source>
        <dbReference type="ARBA" id="ARBA00023136"/>
    </source>
</evidence>
<feature type="transmembrane region" description="Helical" evidence="9">
    <location>
        <begin position="116"/>
        <end position="135"/>
    </location>
</feature>
<keyword evidence="4 9" id="KW-0813">Transport</keyword>
<dbReference type="PANTHER" id="PTHR12929:SF10">
    <property type="entry name" value="RIBOFLAVIN TRANSPORTER"/>
    <property type="match status" value="1"/>
</dbReference>
<evidence type="ECO:0000256" key="7">
    <source>
        <dbReference type="ARBA" id="ARBA00022989"/>
    </source>
</evidence>
<dbReference type="Pfam" id="PF06237">
    <property type="entry name" value="SLC52_ribofla_tr"/>
    <property type="match status" value="1"/>
</dbReference>
<evidence type="ECO:0000313" key="10">
    <source>
        <dbReference type="Proteomes" id="UP000887574"/>
    </source>
</evidence>
<feature type="transmembrane region" description="Helical" evidence="9">
    <location>
        <begin position="83"/>
        <end position="104"/>
    </location>
</feature>
<organism evidence="10 11">
    <name type="scientific">Ditylenchus dipsaci</name>
    <dbReference type="NCBI Taxonomy" id="166011"/>
    <lineage>
        <taxon>Eukaryota</taxon>
        <taxon>Metazoa</taxon>
        <taxon>Ecdysozoa</taxon>
        <taxon>Nematoda</taxon>
        <taxon>Chromadorea</taxon>
        <taxon>Rhabditida</taxon>
        <taxon>Tylenchina</taxon>
        <taxon>Tylenchomorpha</taxon>
        <taxon>Sphaerularioidea</taxon>
        <taxon>Anguinidae</taxon>
        <taxon>Anguininae</taxon>
        <taxon>Ditylenchus</taxon>
    </lineage>
</organism>
<evidence type="ECO:0000256" key="1">
    <source>
        <dbReference type="ARBA" id="ARBA00000215"/>
    </source>
</evidence>
<evidence type="ECO:0000256" key="2">
    <source>
        <dbReference type="ARBA" id="ARBA00004651"/>
    </source>
</evidence>
<accession>A0A915DS77</accession>
<evidence type="ECO:0000256" key="3">
    <source>
        <dbReference type="ARBA" id="ARBA00006366"/>
    </source>
</evidence>
<evidence type="ECO:0000256" key="4">
    <source>
        <dbReference type="ARBA" id="ARBA00022448"/>
    </source>
</evidence>
<sequence>MELSLLTQTLPEGWNLPSYLDVAIQIACSFPLICGAVHKFCPNFALPYKAPLIVVLISFSALSTLLLAFGWDWTAYIFGVERSVALIGITFLLALVNATSNVLFMPYMATFHPNYLTAYFVGMVSVLWCLVWSLYFKLLPNPPAITNKYIV</sequence>
<evidence type="ECO:0000256" key="6">
    <source>
        <dbReference type="ARBA" id="ARBA00022692"/>
    </source>
</evidence>
<keyword evidence="7 9" id="KW-1133">Transmembrane helix</keyword>
<dbReference type="GO" id="GO:0005886">
    <property type="term" value="C:plasma membrane"/>
    <property type="evidence" value="ECO:0007669"/>
    <property type="project" value="UniProtKB-SubCell"/>
</dbReference>
<proteinExistence type="inferred from homology"/>
<comment type="caution">
    <text evidence="9">Lacks conserved residue(s) required for the propagation of feature annotation.</text>
</comment>
<comment type="function">
    <text evidence="9">Plasma membrane transporter mediating the uptake by cells of the water soluble vitamin B2/riboflavin that plays a key role in biochemical oxidation-reduction reactions of the carbohydrate, lipid, and amino acid metabolism.</text>
</comment>
<keyword evidence="10" id="KW-1185">Reference proteome</keyword>
<evidence type="ECO:0000313" key="11">
    <source>
        <dbReference type="WBParaSite" id="jg22595"/>
    </source>
</evidence>
<dbReference type="InterPro" id="IPR009357">
    <property type="entry name" value="Riboflavin_transptr"/>
</dbReference>
<evidence type="ECO:0000256" key="9">
    <source>
        <dbReference type="RuleBase" id="RU368035"/>
    </source>
</evidence>
<feature type="transmembrane region" description="Helical" evidence="9">
    <location>
        <begin position="50"/>
        <end position="71"/>
    </location>
</feature>
<evidence type="ECO:0000256" key="5">
    <source>
        <dbReference type="ARBA" id="ARBA00022475"/>
    </source>
</evidence>
<name>A0A915DS77_9BILA</name>
<dbReference type="GO" id="GO:0032217">
    <property type="term" value="F:riboflavin transmembrane transporter activity"/>
    <property type="evidence" value="ECO:0007669"/>
    <property type="project" value="UniProtKB-UniRule"/>
</dbReference>
<comment type="catalytic activity">
    <reaction evidence="1 9">
        <text>riboflavin(in) = riboflavin(out)</text>
        <dbReference type="Rhea" id="RHEA:35015"/>
        <dbReference type="ChEBI" id="CHEBI:57986"/>
    </reaction>
</comment>
<keyword evidence="6 9" id="KW-0812">Transmembrane</keyword>
<comment type="similarity">
    <text evidence="3 9">Belongs to the riboflavin transporter family.</text>
</comment>
<keyword evidence="8 9" id="KW-0472">Membrane</keyword>